<accession>A0A8H6XH25</accession>
<evidence type="ECO:0000313" key="2">
    <source>
        <dbReference type="Proteomes" id="UP000620124"/>
    </source>
</evidence>
<keyword evidence="2" id="KW-1185">Reference proteome</keyword>
<dbReference type="Proteomes" id="UP000620124">
    <property type="component" value="Unassembled WGS sequence"/>
</dbReference>
<organism evidence="1 2">
    <name type="scientific">Mycena venus</name>
    <dbReference type="NCBI Taxonomy" id="2733690"/>
    <lineage>
        <taxon>Eukaryota</taxon>
        <taxon>Fungi</taxon>
        <taxon>Dikarya</taxon>
        <taxon>Basidiomycota</taxon>
        <taxon>Agaricomycotina</taxon>
        <taxon>Agaricomycetes</taxon>
        <taxon>Agaricomycetidae</taxon>
        <taxon>Agaricales</taxon>
        <taxon>Marasmiineae</taxon>
        <taxon>Mycenaceae</taxon>
        <taxon>Mycena</taxon>
    </lineage>
</organism>
<proteinExistence type="predicted"/>
<comment type="caution">
    <text evidence="1">The sequence shown here is derived from an EMBL/GenBank/DDBJ whole genome shotgun (WGS) entry which is preliminary data.</text>
</comment>
<protein>
    <submittedName>
        <fullName evidence="1">Uncharacterized protein</fullName>
    </submittedName>
</protein>
<dbReference type="EMBL" id="JACAZI010000018">
    <property type="protein sequence ID" value="KAF7341373.1"/>
    <property type="molecule type" value="Genomic_DNA"/>
</dbReference>
<dbReference type="OrthoDB" id="2968433at2759"/>
<gene>
    <name evidence="1" type="ORF">MVEN_01873800</name>
</gene>
<name>A0A8H6XH25_9AGAR</name>
<evidence type="ECO:0000313" key="1">
    <source>
        <dbReference type="EMBL" id="KAF7341373.1"/>
    </source>
</evidence>
<sequence length="367" mass="40585">MEASNLLVQELWDEVLDHLCNSRKDLLSSALVCRAFVGRAQMHLFRSIIIASLRHQTTLSAAQLAEIISRSPHLIDYISELYVGRCDVETLTPLVHILWSRVSAISLAHSDEGQVPALDLIGTLVSLPTLRKISFHSNAWEADHLRAVLAGCNPCVISLAFHTCSPELLPPNTENTLAPPPYGSPRLNITHLELFFADTIPEFLGDAACPIDLSRVAHIKFGWSTGVGLYPLLYGFGDSIESLDVDAGDPGLESLDFGSLSALSHLTVRGHGLSLQRAMELSRESNLRSICYRMATWRGTTGLIGLQNIQSSILSAKMPKLQRVEVMVVVDEYNKYTTAQWTSRIEDNLSHLVKRGILTIQFHRLSL</sequence>
<reference evidence="1" key="1">
    <citation type="submission" date="2020-05" db="EMBL/GenBank/DDBJ databases">
        <title>Mycena genomes resolve the evolution of fungal bioluminescence.</title>
        <authorList>
            <person name="Tsai I.J."/>
        </authorList>
    </citation>
    <scope>NUCLEOTIDE SEQUENCE</scope>
    <source>
        <strain evidence="1">CCC161011</strain>
    </source>
</reference>
<dbReference type="AlphaFoldDB" id="A0A8H6XH25"/>